<comment type="caution">
    <text evidence="3">The sequence shown here is derived from an EMBL/GenBank/DDBJ whole genome shotgun (WGS) entry which is preliminary data.</text>
</comment>
<name>A0A0G2E8Q7_9PEZI</name>
<dbReference type="PANTHER" id="PTHR38788">
    <property type="entry name" value="CLR5 DOMAIN-CONTAINING PROTEIN"/>
    <property type="match status" value="1"/>
</dbReference>
<evidence type="ECO:0000256" key="1">
    <source>
        <dbReference type="SAM" id="MobiDB-lite"/>
    </source>
</evidence>
<sequence length="144" mass="16749">MDAPASSTRVTPAQKREEQWEILKPTIEYWYMEKKLSVAKLVGKMKENHGFHAVESEYKTRFRRWGFQKNIKSKDKTRIEREIMARAETGRMTVVKHNGYTVDAAKIRRHTKNAKRRDMMLRDSNVGTVGNTTSESKVTLGKSM</sequence>
<dbReference type="Pfam" id="PF14420">
    <property type="entry name" value="Clr5"/>
    <property type="match status" value="1"/>
</dbReference>
<organism evidence="3 4">
    <name type="scientific">Diplodia seriata</name>
    <dbReference type="NCBI Taxonomy" id="420778"/>
    <lineage>
        <taxon>Eukaryota</taxon>
        <taxon>Fungi</taxon>
        <taxon>Dikarya</taxon>
        <taxon>Ascomycota</taxon>
        <taxon>Pezizomycotina</taxon>
        <taxon>Dothideomycetes</taxon>
        <taxon>Dothideomycetes incertae sedis</taxon>
        <taxon>Botryosphaeriales</taxon>
        <taxon>Botryosphaeriaceae</taxon>
        <taxon>Diplodia</taxon>
    </lineage>
</organism>
<evidence type="ECO:0000259" key="2">
    <source>
        <dbReference type="Pfam" id="PF14420"/>
    </source>
</evidence>
<feature type="region of interest" description="Disordered" evidence="1">
    <location>
        <begin position="125"/>
        <end position="144"/>
    </location>
</feature>
<feature type="domain" description="Clr5" evidence="2">
    <location>
        <begin position="17"/>
        <end position="69"/>
    </location>
</feature>
<evidence type="ECO:0000313" key="3">
    <source>
        <dbReference type="EMBL" id="KKY18984.1"/>
    </source>
</evidence>
<reference evidence="3 4" key="1">
    <citation type="submission" date="2015-03" db="EMBL/GenBank/DDBJ databases">
        <authorList>
            <person name="Morales-Cruz A."/>
            <person name="Amrine K.C."/>
            <person name="Cantu D."/>
        </authorList>
    </citation>
    <scope>NUCLEOTIDE SEQUENCE [LARGE SCALE GENOMIC DNA]</scope>
    <source>
        <strain evidence="3">DS831</strain>
    </source>
</reference>
<dbReference type="AlphaFoldDB" id="A0A0G2E8Q7"/>
<dbReference type="PANTHER" id="PTHR38788:SF3">
    <property type="entry name" value="CLR5 DOMAIN-CONTAINING PROTEIN"/>
    <property type="match status" value="1"/>
</dbReference>
<dbReference type="EMBL" id="LAQI01000116">
    <property type="protein sequence ID" value="KKY18984.1"/>
    <property type="molecule type" value="Genomic_DNA"/>
</dbReference>
<accession>A0A0G2E8Q7</accession>
<gene>
    <name evidence="3" type="ORF">UCDDS831_g05616</name>
</gene>
<evidence type="ECO:0000313" key="4">
    <source>
        <dbReference type="Proteomes" id="UP000034182"/>
    </source>
</evidence>
<proteinExistence type="predicted"/>
<dbReference type="InterPro" id="IPR025676">
    <property type="entry name" value="Clr5_dom"/>
</dbReference>
<dbReference type="Proteomes" id="UP000034182">
    <property type="component" value="Unassembled WGS sequence"/>
</dbReference>
<reference evidence="3 4" key="2">
    <citation type="submission" date="2015-05" db="EMBL/GenBank/DDBJ databases">
        <title>Distinctive expansion of gene families associated with plant cell wall degradation and secondary metabolism in the genomes of grapevine trunk pathogens.</title>
        <authorList>
            <person name="Lawrence D.P."/>
            <person name="Travadon R."/>
            <person name="Rolshausen P.E."/>
            <person name="Baumgartner K."/>
        </authorList>
    </citation>
    <scope>NUCLEOTIDE SEQUENCE [LARGE SCALE GENOMIC DNA]</scope>
    <source>
        <strain evidence="3">DS831</strain>
    </source>
</reference>
<feature type="compositionally biased region" description="Polar residues" evidence="1">
    <location>
        <begin position="125"/>
        <end position="137"/>
    </location>
</feature>
<protein>
    <recommendedName>
        <fullName evidence="2">Clr5 domain-containing protein</fullName>
    </recommendedName>
</protein>